<dbReference type="EMBL" id="AP024702">
    <property type="protein sequence ID" value="BCX47123.1"/>
    <property type="molecule type" value="Genomic_DNA"/>
</dbReference>
<sequence length="203" mass="22451">MNTKKRIALTGAIVVAGVVAPSCSKTETATATSGGFTPEQMADTVYTVLAADRKVYAKQVVTRLVNKEEVIKAHENFMDEKALPLPAQVFRMGAEEVDLVEGKAVDFSYSLQSLWPLNKENAKKQTDKVQEGLKYLVDNPESKKWTGEEEIAGQKYFIGVYPDKAVAEACFLCHNNHPDKEDSFPEFKMGDVMGGVVIRIPFE</sequence>
<keyword evidence="3" id="KW-1185">Reference proteome</keyword>
<organism evidence="2 3">
    <name type="scientific">Haloferula helveola</name>
    <dbReference type="NCBI Taxonomy" id="490095"/>
    <lineage>
        <taxon>Bacteria</taxon>
        <taxon>Pseudomonadati</taxon>
        <taxon>Verrucomicrobiota</taxon>
        <taxon>Verrucomicrobiia</taxon>
        <taxon>Verrucomicrobiales</taxon>
        <taxon>Verrucomicrobiaceae</taxon>
        <taxon>Haloferula</taxon>
    </lineage>
</organism>
<gene>
    <name evidence="2" type="ORF">HAHE_10310</name>
</gene>
<evidence type="ECO:0000313" key="3">
    <source>
        <dbReference type="Proteomes" id="UP001374893"/>
    </source>
</evidence>
<reference evidence="2 3" key="1">
    <citation type="submission" date="2021-06" db="EMBL/GenBank/DDBJ databases">
        <title>Complete genome of Haloferula helveola possessing various polysaccharide degrading enzymes.</title>
        <authorList>
            <person name="Takami H."/>
            <person name="Huang C."/>
            <person name="Hamasaki K."/>
        </authorList>
    </citation>
    <scope>NUCLEOTIDE SEQUENCE [LARGE SCALE GENOMIC DNA]</scope>
    <source>
        <strain evidence="2 3">CN-1</strain>
    </source>
</reference>
<accession>A0ABN6H5E2</accession>
<evidence type="ECO:0000313" key="2">
    <source>
        <dbReference type="EMBL" id="BCX47123.1"/>
    </source>
</evidence>
<name>A0ABN6H5E2_9BACT</name>
<dbReference type="Pfam" id="PF11845">
    <property type="entry name" value="Tll0287-like"/>
    <property type="match status" value="1"/>
</dbReference>
<dbReference type="RefSeq" id="WP_338689156.1">
    <property type="nucleotide sequence ID" value="NZ_AP024702.1"/>
</dbReference>
<proteinExistence type="predicted"/>
<evidence type="ECO:0000259" key="1">
    <source>
        <dbReference type="Pfam" id="PF11845"/>
    </source>
</evidence>
<dbReference type="InterPro" id="IPR021796">
    <property type="entry name" value="Tll0287-like_dom"/>
</dbReference>
<protein>
    <recommendedName>
        <fullName evidence="1">Tll0287-like domain-containing protein</fullName>
    </recommendedName>
</protein>
<dbReference type="Proteomes" id="UP001374893">
    <property type="component" value="Chromosome"/>
</dbReference>
<feature type="domain" description="Tll0287-like" evidence="1">
    <location>
        <begin position="40"/>
        <end position="201"/>
    </location>
</feature>